<dbReference type="InterPro" id="IPR013325">
    <property type="entry name" value="RNA_pol_sigma_r2"/>
</dbReference>
<evidence type="ECO:0000259" key="6">
    <source>
        <dbReference type="Pfam" id="PF08281"/>
    </source>
</evidence>
<dbReference type="EMBL" id="JAWQEV010000002">
    <property type="protein sequence ID" value="MDW4572450.1"/>
    <property type="molecule type" value="Genomic_DNA"/>
</dbReference>
<keyword evidence="4" id="KW-0804">Transcription</keyword>
<dbReference type="InterPro" id="IPR007627">
    <property type="entry name" value="RNA_pol_sigma70_r2"/>
</dbReference>
<comment type="similarity">
    <text evidence="1">Belongs to the sigma-70 factor family. ECF subfamily.</text>
</comment>
<evidence type="ECO:0000256" key="4">
    <source>
        <dbReference type="ARBA" id="ARBA00023163"/>
    </source>
</evidence>
<evidence type="ECO:0000313" key="8">
    <source>
        <dbReference type="Proteomes" id="UP001283109"/>
    </source>
</evidence>
<dbReference type="InterPro" id="IPR036388">
    <property type="entry name" value="WH-like_DNA-bd_sf"/>
</dbReference>
<comment type="caution">
    <text evidence="7">The sequence shown here is derived from an EMBL/GenBank/DDBJ whole genome shotgun (WGS) entry which is preliminary data.</text>
</comment>
<dbReference type="CDD" id="cd06171">
    <property type="entry name" value="Sigma70_r4"/>
    <property type="match status" value="1"/>
</dbReference>
<keyword evidence="2" id="KW-0805">Transcription regulation</keyword>
<dbReference type="PANTHER" id="PTHR43133">
    <property type="entry name" value="RNA POLYMERASE ECF-TYPE SIGMA FACTO"/>
    <property type="match status" value="1"/>
</dbReference>
<dbReference type="InterPro" id="IPR013249">
    <property type="entry name" value="RNA_pol_sigma70_r4_t2"/>
</dbReference>
<dbReference type="Gene3D" id="1.10.1740.10">
    <property type="match status" value="1"/>
</dbReference>
<evidence type="ECO:0000259" key="5">
    <source>
        <dbReference type="Pfam" id="PF04542"/>
    </source>
</evidence>
<evidence type="ECO:0000256" key="2">
    <source>
        <dbReference type="ARBA" id="ARBA00023015"/>
    </source>
</evidence>
<evidence type="ECO:0000313" key="7">
    <source>
        <dbReference type="EMBL" id="MDW4572450.1"/>
    </source>
</evidence>
<dbReference type="Pfam" id="PF08281">
    <property type="entry name" value="Sigma70_r4_2"/>
    <property type="match status" value="1"/>
</dbReference>
<dbReference type="SUPFAM" id="SSF88659">
    <property type="entry name" value="Sigma3 and sigma4 domains of RNA polymerase sigma factors"/>
    <property type="match status" value="1"/>
</dbReference>
<dbReference type="SUPFAM" id="SSF88946">
    <property type="entry name" value="Sigma2 domain of RNA polymerase sigma factors"/>
    <property type="match status" value="1"/>
</dbReference>
<dbReference type="NCBIfam" id="TIGR02937">
    <property type="entry name" value="sigma70-ECF"/>
    <property type="match status" value="1"/>
</dbReference>
<sequence length="193" mass="22052">MSRRPTPPELRDWIEIVVDDNGEDLLRYLQRRTLNREDAADLLGKTLLTLWEHAAKVPAVEEDARMWCFGVARNVLRNYRRRGIAQLALADTLRDELLERTPVDTPDVTIETKLRAQEIRDALYSLDERSRELLILIHWDGFNIAQAARVMGLNPSSARTRYSRAKQRLTAQLAHLGPPETGATHVPQPTRGV</sequence>
<dbReference type="Gene3D" id="1.10.10.10">
    <property type="entry name" value="Winged helix-like DNA-binding domain superfamily/Winged helix DNA-binding domain"/>
    <property type="match status" value="1"/>
</dbReference>
<dbReference type="Proteomes" id="UP001283109">
    <property type="component" value="Unassembled WGS sequence"/>
</dbReference>
<proteinExistence type="inferred from homology"/>
<organism evidence="7 8">
    <name type="scientific">Microbacterium arthrosphaerae</name>
    <dbReference type="NCBI Taxonomy" id="792652"/>
    <lineage>
        <taxon>Bacteria</taxon>
        <taxon>Bacillati</taxon>
        <taxon>Actinomycetota</taxon>
        <taxon>Actinomycetes</taxon>
        <taxon>Micrococcales</taxon>
        <taxon>Microbacteriaceae</taxon>
        <taxon>Microbacterium</taxon>
    </lineage>
</organism>
<reference evidence="7 8" key="1">
    <citation type="submission" date="2023-11" db="EMBL/GenBank/DDBJ databases">
        <title>Draft genome sequence of Microbacterium arthrosphaerae JCM 30492.</title>
        <authorList>
            <person name="Zhang G."/>
            <person name="Ding Y."/>
        </authorList>
    </citation>
    <scope>NUCLEOTIDE SEQUENCE [LARGE SCALE GENOMIC DNA]</scope>
    <source>
        <strain evidence="7 8">JCM 30492</strain>
    </source>
</reference>
<feature type="domain" description="RNA polymerase sigma factor 70 region 4 type 2" evidence="6">
    <location>
        <begin position="117"/>
        <end position="169"/>
    </location>
</feature>
<dbReference type="InterPro" id="IPR014284">
    <property type="entry name" value="RNA_pol_sigma-70_dom"/>
</dbReference>
<keyword evidence="8" id="KW-1185">Reference proteome</keyword>
<dbReference type="InterPro" id="IPR013324">
    <property type="entry name" value="RNA_pol_sigma_r3/r4-like"/>
</dbReference>
<name>A0ABU4H177_9MICO</name>
<dbReference type="InterPro" id="IPR039425">
    <property type="entry name" value="RNA_pol_sigma-70-like"/>
</dbReference>
<evidence type="ECO:0000256" key="1">
    <source>
        <dbReference type="ARBA" id="ARBA00010641"/>
    </source>
</evidence>
<dbReference type="Pfam" id="PF04542">
    <property type="entry name" value="Sigma70_r2"/>
    <property type="match status" value="1"/>
</dbReference>
<feature type="domain" description="RNA polymerase sigma-70 region 2" evidence="5">
    <location>
        <begin position="18"/>
        <end position="82"/>
    </location>
</feature>
<evidence type="ECO:0000256" key="3">
    <source>
        <dbReference type="ARBA" id="ARBA00023082"/>
    </source>
</evidence>
<dbReference type="RefSeq" id="WP_318352985.1">
    <property type="nucleotide sequence ID" value="NZ_JAWQEV010000002.1"/>
</dbReference>
<protein>
    <submittedName>
        <fullName evidence="7">Sigma-70 family RNA polymerase sigma factor</fullName>
    </submittedName>
</protein>
<gene>
    <name evidence="7" type="ORF">R8Z58_06600</name>
</gene>
<keyword evidence="3" id="KW-0731">Sigma factor</keyword>
<accession>A0ABU4H177</accession>
<dbReference type="PANTHER" id="PTHR43133:SF25">
    <property type="entry name" value="RNA POLYMERASE SIGMA FACTOR RFAY-RELATED"/>
    <property type="match status" value="1"/>
</dbReference>